<feature type="compositionally biased region" description="Basic and acidic residues" evidence="6">
    <location>
        <begin position="198"/>
        <end position="214"/>
    </location>
</feature>
<feature type="compositionally biased region" description="Basic and acidic residues" evidence="6">
    <location>
        <begin position="1015"/>
        <end position="1030"/>
    </location>
</feature>
<feature type="compositionally biased region" description="Basic and acidic residues" evidence="6">
    <location>
        <begin position="30"/>
        <end position="55"/>
    </location>
</feature>
<feature type="compositionally biased region" description="Basic and acidic residues" evidence="6">
    <location>
        <begin position="176"/>
        <end position="185"/>
    </location>
</feature>
<evidence type="ECO:0000313" key="8">
    <source>
        <dbReference type="Proteomes" id="UP000291020"/>
    </source>
</evidence>
<feature type="region of interest" description="Disordered" evidence="6">
    <location>
        <begin position="295"/>
        <end position="328"/>
    </location>
</feature>
<dbReference type="GO" id="GO:0097539">
    <property type="term" value="C:ciliary transition fiber"/>
    <property type="evidence" value="ECO:0007669"/>
    <property type="project" value="TreeGrafter"/>
</dbReference>
<keyword evidence="4 5" id="KW-0175">Coiled coil</keyword>
<dbReference type="PANTHER" id="PTHR18902:SF27">
    <property type="entry name" value="CENTROSOMAL PROTEIN OF 164 KDA"/>
    <property type="match status" value="1"/>
</dbReference>
<feature type="compositionally biased region" description="Basic and acidic residues" evidence="6">
    <location>
        <begin position="102"/>
        <end position="118"/>
    </location>
</feature>
<dbReference type="GO" id="GO:0005737">
    <property type="term" value="C:cytoplasm"/>
    <property type="evidence" value="ECO:0007669"/>
    <property type="project" value="UniProtKB-SubCell"/>
</dbReference>
<accession>A0A452GK92</accession>
<dbReference type="InterPro" id="IPR051841">
    <property type="entry name" value="MT-Golgi_org_protein"/>
</dbReference>
<feature type="region of interest" description="Disordered" evidence="6">
    <location>
        <begin position="176"/>
        <end position="233"/>
    </location>
</feature>
<evidence type="ECO:0000256" key="6">
    <source>
        <dbReference type="SAM" id="MobiDB-lite"/>
    </source>
</evidence>
<feature type="region of interest" description="Disordered" evidence="6">
    <location>
        <begin position="1007"/>
        <end position="1038"/>
    </location>
</feature>
<evidence type="ECO:0000256" key="5">
    <source>
        <dbReference type="SAM" id="Coils"/>
    </source>
</evidence>
<evidence type="ECO:0000256" key="2">
    <source>
        <dbReference type="ARBA" id="ARBA00022490"/>
    </source>
</evidence>
<dbReference type="Ensembl" id="ENSGAGT00000002451.1">
    <property type="protein sequence ID" value="ENSGAGP00000002148.1"/>
    <property type="gene ID" value="ENSGAGG00000001670.1"/>
</dbReference>
<feature type="region of interest" description="Disordered" evidence="6">
    <location>
        <begin position="885"/>
        <end position="904"/>
    </location>
</feature>
<evidence type="ECO:0000256" key="4">
    <source>
        <dbReference type="ARBA" id="ARBA00023054"/>
    </source>
</evidence>
<feature type="region of interest" description="Disordered" evidence="6">
    <location>
        <begin position="98"/>
        <end position="124"/>
    </location>
</feature>
<feature type="compositionally biased region" description="Basic and acidic residues" evidence="6">
    <location>
        <begin position="957"/>
        <end position="966"/>
    </location>
</feature>
<feature type="compositionally biased region" description="Basic and acidic residues" evidence="6">
    <location>
        <begin position="494"/>
        <end position="519"/>
    </location>
</feature>
<feature type="region of interest" description="Disordered" evidence="6">
    <location>
        <begin position="954"/>
        <end position="990"/>
    </location>
</feature>
<protein>
    <submittedName>
        <fullName evidence="7">Uncharacterized protein</fullName>
    </submittedName>
</protein>
<evidence type="ECO:0000313" key="7">
    <source>
        <dbReference type="Ensembl" id="ENSGAGP00000002148.1"/>
    </source>
</evidence>
<sequence length="1920" mass="214984">MQPEPGILPSSSFYRMSSPILSSECASPDLDQHSQMRIEGFLKKGKRKPSERPPETSDSNKQFAGPSPNKLQPLFTAKSCRTHQILADVEKILGRMPSFSRSDVDHQQGQDRSPKIGDKPCLGFSDSESEGLDVVRTKPISYVARKSCSQDLENGRSVLDSCEVLEDKGMLFDEEKLSDNWKQEEMTGGSVCQPDDGLSVRERSTGPGGDKERGPGFSQADENEAFLTPSAPDHTFYSRKCEMILFDASPLEDLSLMEEGDVHCPQRELRAHSRAVESRRKRKLQDQALSQATKFCKSSEVVGKHERESSKQAEFVESEGAGLQAAPQKDLLDSHLAVPEVTADTLPYTRGVEAYAHAGADISASEPVSLSAAQHKDKEKANGLGPEPDNSLTSNSADHFASQILGEIDNFSWDLQSSRESDRPTDLLAAAAKGSLPTHPFTGTLQTPPRSSANGKSQSDCNSEDEKFYQHVQENDQVPSQEHSCVSFNMKLNRSRDAPEKNNEGRQEETGEGEQKTEPVPRGLEVDVFTEGLQVSPGWLYQTAECQESSRLCQQVEGELTQSGKVTEDYCKLKLCEGAGSNESPGSLLAPIQVPPGSLAPLRGVMDGPASAFHGLLSTNVEISGVPSPLLREGTLPLQTLKSTGCTKSLLGSMHEEKASLNLLALDEEEEEESENQSPRGTARLLKNLHMDISALGGGFEYEFRGVAASVWSSAHQGSCRAEEDNCGTRLASVTEPGLPHLRNSEDEAGGLKEKESLKMSHAEESQTFPLDSDGVRPPAPDKLLNRDADSSLCGLNKEESSGKPLGNELLEKEDTDVEDTVSVAYEQSGTLGERTAEGTHVVSSQGHPVAASPDVRAAETDQMESVAVTVDAVSVSEKIVNGMREEAADLETDSKLDAGKESEASEHVKELQVSDCSDHELLHLTDFGFQSRISEQVLDMDILSAALDSPKVEAQGLREEEKDQSEASLEEEQSKRPKAAESERNQRPFSACKMAEEKCLSLENASQEETAALEQKEGSLDSPKEEEPAAPHQAQLGEEIKQVVSLNWPSAESLNEIARKQEQELEQEKERLLQAKEERVRRFQEELRQEEEEEAQVLHQQKEKSLWSLKEELAKASEEEELRMREEEVEKLSKLRSQISSETKTEKEKIRAEQEAALQKLREEWESLQKVERERLEERKKRVLEMLKVEVEEAQQREAAELEQEKQRVLNELKERLERKRKEAAEVLEKQFAAELQELKSTAEEKHQKVVSSLRKQIAEAQRSEEAQLREELERAEQKVQQKMYQVAEFERELSELMKEKRQEVERDHDRKMERMKEEHKEVLARIQEQYEEEERKQRTKKLEELKGELERLRQLHDGELKALQKQLDEQLSDLRQSHKVKERKLQELEMELEIQATDAKARCAQLNHQEEAMRKKRQQLLDEEKQTELQRNEAALAAQLRLEESRKEHADLVESIRQLRRTLEELQDQKAELESQVDLLQTRSQRLQRRISELEAAVQSKQETLKELVAEDSMASPRREAELHLEDLRETLQAHSSREPASLTSHSNEDSDLQLDNVRHFISAEGVSIKNAKEFLVRQTRSMRKRHTALKAAKQQWRHNMQQAQDAVQDPDSSQLLEDVRRNLEEESAQLDKMKSAMQKGQVLLKKKEEKLSQLESSLLEELSDEDTLKGAACKKVVTFDLSDSEETHSLSSTDVPQHKFDLKPDVQFPQLDKIQHLTSTLQHITAELNGVLSTLGSLNQRQPPLFAPVQVPMTALPSDGVPLSMYTSLARAQAAGPIMPPAGIPLVNQWAWSTGLNSSPSSTAGQSVDDILAEKWHKYFPGGFPSLSGSPAPLDSNLGYLPAGEQIGLFQRSQLQGPETDSTSVQGMIDANKKWLENFKKDSKVPLFPRTQKPFASSPGLVQLGLDENNQIKVYHC</sequence>
<keyword evidence="3" id="KW-0597">Phosphoprotein</keyword>
<keyword evidence="2" id="KW-0963">Cytoplasm</keyword>
<feature type="region of interest" description="Disordered" evidence="6">
    <location>
        <begin position="757"/>
        <end position="810"/>
    </location>
</feature>
<feature type="region of interest" description="Disordered" evidence="6">
    <location>
        <begin position="491"/>
        <end position="522"/>
    </location>
</feature>
<dbReference type="GO" id="GO:0005814">
    <property type="term" value="C:centriole"/>
    <property type="evidence" value="ECO:0007669"/>
    <property type="project" value="TreeGrafter"/>
</dbReference>
<dbReference type="Proteomes" id="UP000291020">
    <property type="component" value="Unassembled WGS sequence"/>
</dbReference>
<reference evidence="7" key="3">
    <citation type="submission" date="2025-09" db="UniProtKB">
        <authorList>
            <consortium name="Ensembl"/>
        </authorList>
    </citation>
    <scope>IDENTIFICATION</scope>
</reference>
<dbReference type="GO" id="GO:0060271">
    <property type="term" value="P:cilium assembly"/>
    <property type="evidence" value="ECO:0007669"/>
    <property type="project" value="TreeGrafter"/>
</dbReference>
<keyword evidence="8" id="KW-1185">Reference proteome</keyword>
<name>A0A452GK92_9SAUR</name>
<comment type="subcellular location">
    <subcellularLocation>
        <location evidence="1">Cytoplasm</location>
    </subcellularLocation>
</comment>
<evidence type="ECO:0000256" key="1">
    <source>
        <dbReference type="ARBA" id="ARBA00004496"/>
    </source>
</evidence>
<organism evidence="7 8">
    <name type="scientific">Gopherus agassizii</name>
    <name type="common">Agassiz's desert tortoise</name>
    <dbReference type="NCBI Taxonomy" id="38772"/>
    <lineage>
        <taxon>Eukaryota</taxon>
        <taxon>Metazoa</taxon>
        <taxon>Chordata</taxon>
        <taxon>Craniata</taxon>
        <taxon>Vertebrata</taxon>
        <taxon>Euteleostomi</taxon>
        <taxon>Archelosauria</taxon>
        <taxon>Testudinata</taxon>
        <taxon>Testudines</taxon>
        <taxon>Cryptodira</taxon>
        <taxon>Durocryptodira</taxon>
        <taxon>Testudinoidea</taxon>
        <taxon>Testudinidae</taxon>
        <taxon>Gopherus</taxon>
    </lineage>
</organism>
<feature type="region of interest" description="Disordered" evidence="6">
    <location>
        <begin position="433"/>
        <end position="465"/>
    </location>
</feature>
<feature type="compositionally biased region" description="Basic and acidic residues" evidence="6">
    <location>
        <begin position="973"/>
        <end position="987"/>
    </location>
</feature>
<proteinExistence type="predicted"/>
<feature type="compositionally biased region" description="Polar residues" evidence="6">
    <location>
        <begin position="441"/>
        <end position="461"/>
    </location>
</feature>
<feature type="compositionally biased region" description="Basic and acidic residues" evidence="6">
    <location>
        <begin position="302"/>
        <end position="311"/>
    </location>
</feature>
<reference evidence="8" key="1">
    <citation type="journal article" date="2017" name="PLoS ONE">
        <title>The Agassiz's desert tortoise genome provides a resource for the conservation of a threatened species.</title>
        <authorList>
            <person name="Tollis M."/>
            <person name="DeNardo D.F."/>
            <person name="Cornelius J.A."/>
            <person name="Dolby G.A."/>
            <person name="Edwards T."/>
            <person name="Henen B.T."/>
            <person name="Karl A.E."/>
            <person name="Murphy R.W."/>
            <person name="Kusumi K."/>
        </authorList>
    </citation>
    <scope>NUCLEOTIDE SEQUENCE [LARGE SCALE GENOMIC DNA]</scope>
</reference>
<dbReference type="PANTHER" id="PTHR18902">
    <property type="entry name" value="NUCLEAR MITOTIC APPARATUS PROTEIN 1-RELATED"/>
    <property type="match status" value="1"/>
</dbReference>
<feature type="region of interest" description="Disordered" evidence="6">
    <location>
        <begin position="1596"/>
        <end position="1615"/>
    </location>
</feature>
<feature type="region of interest" description="Disordered" evidence="6">
    <location>
        <begin position="366"/>
        <end position="398"/>
    </location>
</feature>
<feature type="region of interest" description="Disordered" evidence="6">
    <location>
        <begin position="24"/>
        <end position="75"/>
    </location>
</feature>
<reference evidence="7" key="2">
    <citation type="submission" date="2025-08" db="UniProtKB">
        <authorList>
            <consortium name="Ensembl"/>
        </authorList>
    </citation>
    <scope>IDENTIFICATION</scope>
</reference>
<dbReference type="GO" id="GO:0005813">
    <property type="term" value="C:centrosome"/>
    <property type="evidence" value="ECO:0007669"/>
    <property type="project" value="TreeGrafter"/>
</dbReference>
<feature type="coiled-coil region" evidence="5">
    <location>
        <begin position="1052"/>
        <end position="1540"/>
    </location>
</feature>
<evidence type="ECO:0000256" key="3">
    <source>
        <dbReference type="ARBA" id="ARBA00022553"/>
    </source>
</evidence>
<feature type="compositionally biased region" description="Polar residues" evidence="6">
    <location>
        <begin position="1600"/>
        <end position="1615"/>
    </location>
</feature>